<sequence>MTHHFVRRTGAAILSLSAAALLSACGGGGSAVVELPARRDSIAALPTVISAEMLLQWAESAHPRYFQPPGQPTQSAATYSFRHYPYTGNFLAVAGEDVFLLGASTGFAPQRVGSLADYQCDVLPSVCWSGAVPRAIPYVQGVYGAAWPSKAYVIRDAQAWAAAWAERQNFVWPEPALPAVDFTRYAVVGGGDGWATCSQIEVKLILRVGTDYRVFWGDVARDPLLACPAVLSPRLAFVLMEQPVGNVEFVRITPTPRP</sequence>
<gene>
    <name evidence="2" type="ORF">RAMLITH_07000</name>
</gene>
<evidence type="ECO:0000313" key="3">
    <source>
        <dbReference type="Proteomes" id="UP000521868"/>
    </source>
</evidence>
<organism evidence="2 3">
    <name type="scientific">Ramlibacter lithotrophicus</name>
    <dbReference type="NCBI Taxonomy" id="2606681"/>
    <lineage>
        <taxon>Bacteria</taxon>
        <taxon>Pseudomonadati</taxon>
        <taxon>Pseudomonadota</taxon>
        <taxon>Betaproteobacteria</taxon>
        <taxon>Burkholderiales</taxon>
        <taxon>Comamonadaceae</taxon>
        <taxon>Ramlibacter</taxon>
    </lineage>
</organism>
<keyword evidence="3" id="KW-1185">Reference proteome</keyword>
<dbReference type="PROSITE" id="PS51257">
    <property type="entry name" value="PROKAR_LIPOPROTEIN"/>
    <property type="match status" value="1"/>
</dbReference>
<reference evidence="2 3" key="1">
    <citation type="journal article" date="2020" name="Nature">
        <title>Bacterial chemolithoautotrophy via manganese oxidation.</title>
        <authorList>
            <person name="Yu H."/>
            <person name="Leadbetter J.R."/>
        </authorList>
    </citation>
    <scope>NUCLEOTIDE SEQUENCE [LARGE SCALE GENOMIC DNA]</scope>
    <source>
        <strain evidence="2 3">RBP-1</strain>
    </source>
</reference>
<feature type="chain" id="PRO_5031574481" evidence="1">
    <location>
        <begin position="27"/>
        <end position="258"/>
    </location>
</feature>
<dbReference type="RefSeq" id="WP_168106680.1">
    <property type="nucleotide sequence ID" value="NZ_VTOX01000002.1"/>
</dbReference>
<feature type="signal peptide" evidence="1">
    <location>
        <begin position="1"/>
        <end position="26"/>
    </location>
</feature>
<evidence type="ECO:0000256" key="1">
    <source>
        <dbReference type="SAM" id="SignalP"/>
    </source>
</evidence>
<dbReference type="AlphaFoldDB" id="A0A7X6DEA3"/>
<name>A0A7X6DEA3_9BURK</name>
<accession>A0A7X6DEA3</accession>
<protein>
    <submittedName>
        <fullName evidence="2">Uncharacterized protein</fullName>
    </submittedName>
</protein>
<proteinExistence type="predicted"/>
<dbReference type="Proteomes" id="UP000521868">
    <property type="component" value="Unassembled WGS sequence"/>
</dbReference>
<dbReference type="EMBL" id="VTOX01000002">
    <property type="protein sequence ID" value="NKE65566.1"/>
    <property type="molecule type" value="Genomic_DNA"/>
</dbReference>
<comment type="caution">
    <text evidence="2">The sequence shown here is derived from an EMBL/GenBank/DDBJ whole genome shotgun (WGS) entry which is preliminary data.</text>
</comment>
<keyword evidence="1" id="KW-0732">Signal</keyword>
<evidence type="ECO:0000313" key="2">
    <source>
        <dbReference type="EMBL" id="NKE65566.1"/>
    </source>
</evidence>